<reference evidence="2 3" key="1">
    <citation type="submission" date="2024-02" db="EMBL/GenBank/DDBJ databases">
        <authorList>
            <person name="Vignale AGUSTIN F."/>
            <person name="Sosa J E."/>
            <person name="Modenutti C."/>
        </authorList>
    </citation>
    <scope>NUCLEOTIDE SEQUENCE [LARGE SCALE GENOMIC DNA]</scope>
</reference>
<accession>A0ABC8R5V2</accession>
<dbReference type="EMBL" id="CAUOFW020001014">
    <property type="protein sequence ID" value="CAK9140122.1"/>
    <property type="molecule type" value="Genomic_DNA"/>
</dbReference>
<evidence type="ECO:0000313" key="2">
    <source>
        <dbReference type="EMBL" id="CAK9140122.1"/>
    </source>
</evidence>
<dbReference type="PANTHER" id="PTHR43023">
    <property type="entry name" value="PROTEIN TRIGALACTOSYLDIACYLGLYCEROL 3, CHLOROPLASTIC"/>
    <property type="match status" value="1"/>
</dbReference>
<dbReference type="Gene3D" id="3.40.50.300">
    <property type="entry name" value="P-loop containing nucleotide triphosphate hydrolases"/>
    <property type="match status" value="1"/>
</dbReference>
<evidence type="ECO:0000256" key="1">
    <source>
        <dbReference type="ARBA" id="ARBA00022448"/>
    </source>
</evidence>
<dbReference type="AlphaFoldDB" id="A0ABC8R5V2"/>
<dbReference type="PANTHER" id="PTHR43023:SF3">
    <property type="entry name" value="PROTEIN TRIGALACTOSYLDIACYLGLYCEROL 3, CHLOROPLASTIC"/>
    <property type="match status" value="1"/>
</dbReference>
<organism evidence="2 3">
    <name type="scientific">Ilex paraguariensis</name>
    <name type="common">yerba mate</name>
    <dbReference type="NCBI Taxonomy" id="185542"/>
    <lineage>
        <taxon>Eukaryota</taxon>
        <taxon>Viridiplantae</taxon>
        <taxon>Streptophyta</taxon>
        <taxon>Embryophyta</taxon>
        <taxon>Tracheophyta</taxon>
        <taxon>Spermatophyta</taxon>
        <taxon>Magnoliopsida</taxon>
        <taxon>eudicotyledons</taxon>
        <taxon>Gunneridae</taxon>
        <taxon>Pentapetalae</taxon>
        <taxon>asterids</taxon>
        <taxon>campanulids</taxon>
        <taxon>Aquifoliales</taxon>
        <taxon>Aquifoliaceae</taxon>
        <taxon>Ilex</taxon>
    </lineage>
</organism>
<protein>
    <submittedName>
        <fullName evidence="2">Uncharacterized protein</fullName>
    </submittedName>
</protein>
<evidence type="ECO:0000313" key="3">
    <source>
        <dbReference type="Proteomes" id="UP001642360"/>
    </source>
</evidence>
<gene>
    <name evidence="2" type="ORF">ILEXP_LOCUS7553</name>
</gene>
<keyword evidence="1" id="KW-0813">Transport</keyword>
<dbReference type="SUPFAM" id="SSF52540">
    <property type="entry name" value="P-loop containing nucleoside triphosphate hydrolases"/>
    <property type="match status" value="1"/>
</dbReference>
<dbReference type="InterPro" id="IPR027417">
    <property type="entry name" value="P-loop_NTPase"/>
</dbReference>
<comment type="caution">
    <text evidence="2">The sequence shown here is derived from an EMBL/GenBank/DDBJ whole genome shotgun (WGS) entry which is preliminary data.</text>
</comment>
<proteinExistence type="predicted"/>
<sequence length="114" mass="12759">MREDDDVEGIRIFLRVLLYDEPTAGLDPIASTVVEDLIRSVHSKGEDVLGKPGKIASYVVVTHQHSTIRRAVDRLLFLYEGKVVWEGMTNEFASSTNPIVRQFASGNLDGPIRY</sequence>
<name>A0ABC8R5V2_9AQUA</name>
<keyword evidence="3" id="KW-1185">Reference proteome</keyword>
<dbReference type="Proteomes" id="UP001642360">
    <property type="component" value="Unassembled WGS sequence"/>
</dbReference>